<dbReference type="AlphaFoldDB" id="A0AAV9DPY2"/>
<evidence type="ECO:0000256" key="3">
    <source>
        <dbReference type="ARBA" id="ARBA00023125"/>
    </source>
</evidence>
<evidence type="ECO:0000256" key="2">
    <source>
        <dbReference type="ARBA" id="ARBA00023015"/>
    </source>
</evidence>
<comment type="caution">
    <text evidence="6">Lacks conserved residue(s) required for the propagation of feature annotation.</text>
</comment>
<organism evidence="10 11">
    <name type="scientific">Acorus calamus</name>
    <name type="common">Sweet flag</name>
    <dbReference type="NCBI Taxonomy" id="4465"/>
    <lineage>
        <taxon>Eukaryota</taxon>
        <taxon>Viridiplantae</taxon>
        <taxon>Streptophyta</taxon>
        <taxon>Embryophyta</taxon>
        <taxon>Tracheophyta</taxon>
        <taxon>Spermatophyta</taxon>
        <taxon>Magnoliopsida</taxon>
        <taxon>Liliopsida</taxon>
        <taxon>Acoraceae</taxon>
        <taxon>Acorus</taxon>
    </lineage>
</organism>
<dbReference type="PANTHER" id="PTHR31442">
    <property type="entry name" value="HOMEODOMAIN-LIKE SUPERFAMILY PROTEIN-RELATED"/>
    <property type="match status" value="1"/>
</dbReference>
<feature type="region of interest" description="Disordered" evidence="7">
    <location>
        <begin position="43"/>
        <end position="68"/>
    </location>
</feature>
<dbReference type="GO" id="GO:0000160">
    <property type="term" value="P:phosphorelay signal transduction system"/>
    <property type="evidence" value="ECO:0007669"/>
    <property type="project" value="InterPro"/>
</dbReference>
<evidence type="ECO:0000256" key="5">
    <source>
        <dbReference type="ARBA" id="ARBA00023242"/>
    </source>
</evidence>
<comment type="caution">
    <text evidence="10">The sequence shown here is derived from an EMBL/GenBank/DDBJ whole genome shotgun (WGS) entry which is preliminary data.</text>
</comment>
<dbReference type="PANTHER" id="PTHR31442:SF40">
    <property type="entry name" value="HOMEODOMAIN-LIKE SUPERFAMILY PROTEIN"/>
    <property type="match status" value="1"/>
</dbReference>
<dbReference type="Gene3D" id="1.10.10.60">
    <property type="entry name" value="Homeodomain-like"/>
    <property type="match status" value="1"/>
</dbReference>
<dbReference type="GO" id="GO:0005634">
    <property type="term" value="C:nucleus"/>
    <property type="evidence" value="ECO:0007669"/>
    <property type="project" value="UniProtKB-SubCell"/>
</dbReference>
<keyword evidence="3" id="KW-0238">DNA-binding</keyword>
<dbReference type="FunFam" id="1.10.10.60:FF:000007">
    <property type="entry name" value="Two-component response regulator"/>
    <property type="match status" value="1"/>
</dbReference>
<sequence length="416" mass="45196">MSSDSSHDVIMKGLQNGACFYLLKPFRADELKNIWQYVVMKSREKQAPSSSSDPIGRANAKAFNESSSCSEVLVVAKPKKKSTVIEEEEDEDEEEEEVECESSVNEWNSNSNTDSKEGSRRRRCEDGEGDAVGDTGDSSRAKKARVVWNPQLHSQFLRAVGQLGYDKAVPKKILDLMNVPNLTRENVASHLQKYRMFLKRLSQEKQPGSIVAPANKNRSGRGTYKSIYGSLPSKFMTNFQDNARLTSFQTIAPPHPLLSSLGTSTARAITNLSSLSRPMMHYAGSAGGIQMSNTAEMIGSSSNSGMTLVDVVNGTKAKAVVEGEGNIFGTPSFIQPDPTTGGGLDEFFGLPGFTDPMAPSHGSLMDVVRGVGGFEEDGDLITRHFTDNDLDELIFKQMPEKDANGEANEDGGTSGN</sequence>
<evidence type="ECO:0000256" key="4">
    <source>
        <dbReference type="ARBA" id="ARBA00023163"/>
    </source>
</evidence>
<keyword evidence="11" id="KW-1185">Reference proteome</keyword>
<reference evidence="10" key="1">
    <citation type="journal article" date="2023" name="Nat. Commun.">
        <title>Diploid and tetraploid genomes of Acorus and the evolution of monocots.</title>
        <authorList>
            <person name="Ma L."/>
            <person name="Liu K.W."/>
            <person name="Li Z."/>
            <person name="Hsiao Y.Y."/>
            <person name="Qi Y."/>
            <person name="Fu T."/>
            <person name="Tang G.D."/>
            <person name="Zhang D."/>
            <person name="Sun W.H."/>
            <person name="Liu D.K."/>
            <person name="Li Y."/>
            <person name="Chen G.Z."/>
            <person name="Liu X.D."/>
            <person name="Liao X.Y."/>
            <person name="Jiang Y.T."/>
            <person name="Yu X."/>
            <person name="Hao Y."/>
            <person name="Huang J."/>
            <person name="Zhao X.W."/>
            <person name="Ke S."/>
            <person name="Chen Y.Y."/>
            <person name="Wu W.L."/>
            <person name="Hsu J.L."/>
            <person name="Lin Y.F."/>
            <person name="Huang M.D."/>
            <person name="Li C.Y."/>
            <person name="Huang L."/>
            <person name="Wang Z.W."/>
            <person name="Zhao X."/>
            <person name="Zhong W.Y."/>
            <person name="Peng D.H."/>
            <person name="Ahmad S."/>
            <person name="Lan S."/>
            <person name="Zhang J.S."/>
            <person name="Tsai W.C."/>
            <person name="Van de Peer Y."/>
            <person name="Liu Z.J."/>
        </authorList>
    </citation>
    <scope>NUCLEOTIDE SEQUENCE</scope>
    <source>
        <strain evidence="10">CP</strain>
    </source>
</reference>
<dbReference type="InterPro" id="IPR001005">
    <property type="entry name" value="SANT/Myb"/>
</dbReference>
<gene>
    <name evidence="10" type="primary">ARR14</name>
    <name evidence="10" type="ORF">QJS10_CPB12g00390</name>
</gene>
<protein>
    <submittedName>
        <fullName evidence="10">Two-component response regulator ARR14</fullName>
    </submittedName>
</protein>
<dbReference type="GO" id="GO:0003700">
    <property type="term" value="F:DNA-binding transcription factor activity"/>
    <property type="evidence" value="ECO:0007669"/>
    <property type="project" value="InterPro"/>
</dbReference>
<evidence type="ECO:0000256" key="1">
    <source>
        <dbReference type="ARBA" id="ARBA00004123"/>
    </source>
</evidence>
<feature type="compositionally biased region" description="Basic and acidic residues" evidence="7">
    <location>
        <begin position="114"/>
        <end position="126"/>
    </location>
</feature>
<dbReference type="Pfam" id="PF00249">
    <property type="entry name" value="Myb_DNA-binding"/>
    <property type="match status" value="1"/>
</dbReference>
<dbReference type="Gene3D" id="3.40.50.2300">
    <property type="match status" value="1"/>
</dbReference>
<dbReference type="PROSITE" id="PS51294">
    <property type="entry name" value="HTH_MYB"/>
    <property type="match status" value="1"/>
</dbReference>
<evidence type="ECO:0000313" key="11">
    <source>
        <dbReference type="Proteomes" id="UP001180020"/>
    </source>
</evidence>
<keyword evidence="5" id="KW-0539">Nucleus</keyword>
<feature type="domain" description="Response regulatory" evidence="8">
    <location>
        <begin position="1"/>
        <end position="39"/>
    </location>
</feature>
<feature type="compositionally biased region" description="Low complexity" evidence="7">
    <location>
        <begin position="101"/>
        <end position="112"/>
    </location>
</feature>
<keyword evidence="2" id="KW-0805">Transcription regulation</keyword>
<reference evidence="10" key="2">
    <citation type="submission" date="2023-06" db="EMBL/GenBank/DDBJ databases">
        <authorList>
            <person name="Ma L."/>
            <person name="Liu K.-W."/>
            <person name="Li Z."/>
            <person name="Hsiao Y.-Y."/>
            <person name="Qi Y."/>
            <person name="Fu T."/>
            <person name="Tang G."/>
            <person name="Zhang D."/>
            <person name="Sun W.-H."/>
            <person name="Liu D.-K."/>
            <person name="Li Y."/>
            <person name="Chen G.-Z."/>
            <person name="Liu X.-D."/>
            <person name="Liao X.-Y."/>
            <person name="Jiang Y.-T."/>
            <person name="Yu X."/>
            <person name="Hao Y."/>
            <person name="Huang J."/>
            <person name="Zhao X.-W."/>
            <person name="Ke S."/>
            <person name="Chen Y.-Y."/>
            <person name="Wu W.-L."/>
            <person name="Hsu J.-L."/>
            <person name="Lin Y.-F."/>
            <person name="Huang M.-D."/>
            <person name="Li C.-Y."/>
            <person name="Huang L."/>
            <person name="Wang Z.-W."/>
            <person name="Zhao X."/>
            <person name="Zhong W.-Y."/>
            <person name="Peng D.-H."/>
            <person name="Ahmad S."/>
            <person name="Lan S."/>
            <person name="Zhang J.-S."/>
            <person name="Tsai W.-C."/>
            <person name="Van De Peer Y."/>
            <person name="Liu Z.-J."/>
        </authorList>
    </citation>
    <scope>NUCLEOTIDE SEQUENCE</scope>
    <source>
        <strain evidence="10">CP</strain>
        <tissue evidence="10">Leaves</tissue>
    </source>
</reference>
<evidence type="ECO:0000313" key="10">
    <source>
        <dbReference type="EMBL" id="KAK1302553.1"/>
    </source>
</evidence>
<keyword evidence="4" id="KW-0804">Transcription</keyword>
<feature type="domain" description="HTH myb-type" evidence="9">
    <location>
        <begin position="140"/>
        <end position="199"/>
    </location>
</feature>
<dbReference type="PROSITE" id="PS50110">
    <property type="entry name" value="RESPONSE_REGULATORY"/>
    <property type="match status" value="1"/>
</dbReference>
<dbReference type="SUPFAM" id="SSF52172">
    <property type="entry name" value="CheY-like"/>
    <property type="match status" value="1"/>
</dbReference>
<dbReference type="InterPro" id="IPR044841">
    <property type="entry name" value="LUX/BOA-like"/>
</dbReference>
<proteinExistence type="predicted"/>
<dbReference type="InterPro" id="IPR006447">
    <property type="entry name" value="Myb_dom_plants"/>
</dbReference>
<name>A0AAV9DPY2_ACOCL</name>
<evidence type="ECO:0000256" key="7">
    <source>
        <dbReference type="SAM" id="MobiDB-lite"/>
    </source>
</evidence>
<dbReference type="InterPro" id="IPR009057">
    <property type="entry name" value="Homeodomain-like_sf"/>
</dbReference>
<evidence type="ECO:0000256" key="6">
    <source>
        <dbReference type="PROSITE-ProRule" id="PRU00169"/>
    </source>
</evidence>
<accession>A0AAV9DPY2</accession>
<feature type="compositionally biased region" description="Acidic residues" evidence="7">
    <location>
        <begin position="85"/>
        <end position="100"/>
    </location>
</feature>
<dbReference type="InterPro" id="IPR011006">
    <property type="entry name" value="CheY-like_superfamily"/>
</dbReference>
<comment type="subcellular location">
    <subcellularLocation>
        <location evidence="1">Nucleus</location>
    </subcellularLocation>
</comment>
<dbReference type="InterPro" id="IPR001789">
    <property type="entry name" value="Sig_transdc_resp-reg_receiver"/>
</dbReference>
<dbReference type="NCBIfam" id="TIGR01557">
    <property type="entry name" value="myb_SHAQKYF"/>
    <property type="match status" value="1"/>
</dbReference>
<evidence type="ECO:0000259" key="8">
    <source>
        <dbReference type="PROSITE" id="PS50110"/>
    </source>
</evidence>
<dbReference type="InterPro" id="IPR017930">
    <property type="entry name" value="Myb_dom"/>
</dbReference>
<dbReference type="SUPFAM" id="SSF46689">
    <property type="entry name" value="Homeodomain-like"/>
    <property type="match status" value="1"/>
</dbReference>
<feature type="region of interest" description="Disordered" evidence="7">
    <location>
        <begin position="397"/>
        <end position="416"/>
    </location>
</feature>
<feature type="region of interest" description="Disordered" evidence="7">
    <location>
        <begin position="80"/>
        <end position="142"/>
    </location>
</feature>
<dbReference type="GO" id="GO:0003677">
    <property type="term" value="F:DNA binding"/>
    <property type="evidence" value="ECO:0007669"/>
    <property type="project" value="UniProtKB-KW"/>
</dbReference>
<dbReference type="EMBL" id="JAUJYO010000012">
    <property type="protein sequence ID" value="KAK1302553.1"/>
    <property type="molecule type" value="Genomic_DNA"/>
</dbReference>
<evidence type="ECO:0000259" key="9">
    <source>
        <dbReference type="PROSITE" id="PS51294"/>
    </source>
</evidence>
<dbReference type="Proteomes" id="UP001180020">
    <property type="component" value="Unassembled WGS sequence"/>
</dbReference>